<dbReference type="InterPro" id="IPR055120">
    <property type="entry name" value="Chs-1/2_IV_N"/>
</dbReference>
<accession>A0ABM1EFJ9</accession>
<feature type="transmembrane region" description="Helical" evidence="1">
    <location>
        <begin position="52"/>
        <end position="74"/>
    </location>
</feature>
<sequence length="566" mass="63539">MHACGVAMVIFKIMPRLDVVGALTLSISVGIFPGIFSMLSRSSNDKRTTGDVVLDIAAIFLQIVGICYLTVLHIVGMPAQTELARYDIWMIPLATLCISLSYWENYISEKSSHECIASWANIKEEVRKLRPKIYVFVTMWKMLLLMALMVLLTMDVVPVQSLFHANIANPEPYVVIFNNGTLAQKLTDDHDAINVFLIGAFSAWMCFMAGKYACKLLIQRYSFATPLVLALPTCFGLLVILSHVANQQNGCFMKEIMPGYLDWNWAAVRADGLEPVDRLTVVIELLVCIALIASHIRITSHIWFPACERLAKTIKLFQKPSHCSVLADVDLALNRRRDDGILVKGDLLARLEMTLELRVQGACPVRVTNTFFLAKTMHACGGRNGDLQDHATSRCSGAAADTVNLVGIFPRLHRLSLARYDIWMIPLATLCISLSYWENYISEKSSHECIASWANIKEEVRKLRPKIYVFVTMWKMLLLMALMVLLTMDVVPRATLFHANIAIQSRNCTDDHDAINVFLIARVQRWMCFMAGKYACKLLIHALQLRDALVLSHCPPARSTRPSSAT</sequence>
<proteinExistence type="predicted"/>
<keyword evidence="1" id="KW-1133">Transmembrane helix</keyword>
<keyword evidence="3" id="KW-1185">Reference proteome</keyword>
<evidence type="ECO:0000313" key="3">
    <source>
        <dbReference type="Proteomes" id="UP000695022"/>
    </source>
</evidence>
<reference evidence="4" key="1">
    <citation type="submission" date="2025-08" db="UniProtKB">
        <authorList>
            <consortium name="RefSeq"/>
        </authorList>
    </citation>
    <scope>IDENTIFICATION</scope>
</reference>
<feature type="transmembrane region" description="Helical" evidence="1">
    <location>
        <begin position="133"/>
        <end position="154"/>
    </location>
</feature>
<name>A0ABM1EFJ9_PRICU</name>
<feature type="transmembrane region" description="Helical" evidence="1">
    <location>
        <begin position="20"/>
        <end position="40"/>
    </location>
</feature>
<protein>
    <submittedName>
        <fullName evidence="4">Uncharacterized protein LOC106811765</fullName>
    </submittedName>
</protein>
<feature type="transmembrane region" description="Helical" evidence="1">
    <location>
        <begin position="467"/>
        <end position="486"/>
    </location>
</feature>
<evidence type="ECO:0000259" key="2">
    <source>
        <dbReference type="Pfam" id="PF23000"/>
    </source>
</evidence>
<keyword evidence="1" id="KW-0472">Membrane</keyword>
<dbReference type="Pfam" id="PF23000">
    <property type="entry name" value="ChitinSynthase_IV_N"/>
    <property type="match status" value="1"/>
</dbReference>
<dbReference type="Proteomes" id="UP000695022">
    <property type="component" value="Unplaced"/>
</dbReference>
<feature type="transmembrane region" description="Helical" evidence="1">
    <location>
        <begin position="279"/>
        <end position="296"/>
    </location>
</feature>
<feature type="domain" description="Chitin synthase chs-1/2 N-terminal putative transporter" evidence="2">
    <location>
        <begin position="3"/>
        <end position="165"/>
    </location>
</feature>
<evidence type="ECO:0000313" key="4">
    <source>
        <dbReference type="RefSeq" id="XP_014670970.1"/>
    </source>
</evidence>
<feature type="transmembrane region" description="Helical" evidence="1">
    <location>
        <begin position="192"/>
        <end position="209"/>
    </location>
</feature>
<gene>
    <name evidence="4" type="primary">LOC106811765</name>
</gene>
<dbReference type="GeneID" id="106811765"/>
<feature type="transmembrane region" description="Helical" evidence="1">
    <location>
        <begin position="221"/>
        <end position="245"/>
    </location>
</feature>
<organism evidence="3 4">
    <name type="scientific">Priapulus caudatus</name>
    <name type="common">Priapulid worm</name>
    <dbReference type="NCBI Taxonomy" id="37621"/>
    <lineage>
        <taxon>Eukaryota</taxon>
        <taxon>Metazoa</taxon>
        <taxon>Ecdysozoa</taxon>
        <taxon>Scalidophora</taxon>
        <taxon>Priapulida</taxon>
        <taxon>Priapulimorpha</taxon>
        <taxon>Priapulimorphida</taxon>
        <taxon>Priapulidae</taxon>
        <taxon>Priapulus</taxon>
    </lineage>
</organism>
<dbReference type="RefSeq" id="XP_014670970.1">
    <property type="nucleotide sequence ID" value="XM_014815484.1"/>
</dbReference>
<keyword evidence="1" id="KW-0812">Transmembrane</keyword>
<evidence type="ECO:0000256" key="1">
    <source>
        <dbReference type="SAM" id="Phobius"/>
    </source>
</evidence>